<name>A0ABD1V5P3_9LAMI</name>
<protein>
    <submittedName>
        <fullName evidence="1">Uncharacterized protein</fullName>
    </submittedName>
</protein>
<evidence type="ECO:0000313" key="1">
    <source>
        <dbReference type="EMBL" id="KAL2531903.1"/>
    </source>
</evidence>
<proteinExistence type="predicted"/>
<dbReference type="AlphaFoldDB" id="A0ABD1V5P3"/>
<dbReference type="Proteomes" id="UP001604336">
    <property type="component" value="Unassembled WGS sequence"/>
</dbReference>
<organism evidence="1 2">
    <name type="scientific">Abeliophyllum distichum</name>
    <dbReference type="NCBI Taxonomy" id="126358"/>
    <lineage>
        <taxon>Eukaryota</taxon>
        <taxon>Viridiplantae</taxon>
        <taxon>Streptophyta</taxon>
        <taxon>Embryophyta</taxon>
        <taxon>Tracheophyta</taxon>
        <taxon>Spermatophyta</taxon>
        <taxon>Magnoliopsida</taxon>
        <taxon>eudicotyledons</taxon>
        <taxon>Gunneridae</taxon>
        <taxon>Pentapetalae</taxon>
        <taxon>asterids</taxon>
        <taxon>lamiids</taxon>
        <taxon>Lamiales</taxon>
        <taxon>Oleaceae</taxon>
        <taxon>Forsythieae</taxon>
        <taxon>Abeliophyllum</taxon>
    </lineage>
</organism>
<comment type="caution">
    <text evidence="1">The sequence shown here is derived from an EMBL/GenBank/DDBJ whole genome shotgun (WGS) entry which is preliminary data.</text>
</comment>
<reference evidence="2" key="1">
    <citation type="submission" date="2024-07" db="EMBL/GenBank/DDBJ databases">
        <title>Two chromosome-level genome assemblies of Korean endemic species Abeliophyllum distichum and Forsythia ovata (Oleaceae).</title>
        <authorList>
            <person name="Jang H."/>
        </authorList>
    </citation>
    <scope>NUCLEOTIDE SEQUENCE [LARGE SCALE GENOMIC DNA]</scope>
</reference>
<accession>A0ABD1V5P3</accession>
<gene>
    <name evidence="1" type="ORF">Adt_05254</name>
</gene>
<keyword evidence="2" id="KW-1185">Reference proteome</keyword>
<dbReference type="EMBL" id="JBFOLK010000002">
    <property type="protein sequence ID" value="KAL2531903.1"/>
    <property type="molecule type" value="Genomic_DNA"/>
</dbReference>
<evidence type="ECO:0000313" key="2">
    <source>
        <dbReference type="Proteomes" id="UP001604336"/>
    </source>
</evidence>
<sequence length="259" mass="29428">MPRVMVNNYLLANEFENNEHKEEMMEENKEVACTLECGEGTSAADQVIHSNDEEEDDGMTDIEEEIDLEAEQQSIHQEGNSVMGLLGKPFGRSFNYYVLYGTPTRKKIVPQSKKYRSPPIIVPLYTGWKDPSRDIIQFEEVKGTHGKEILQVGLSDDAEAEENKENVEVNTKEMVVFKRPSIKLTKHLRPLYVKALINGIPKFRSEINKVDCLEKRNSAAKELKNGLERIAKPGYAQAQDPLTKINVGDEEEHLPSFFS</sequence>